<comment type="caution">
    <text evidence="2">The sequence shown here is derived from an EMBL/GenBank/DDBJ whole genome shotgun (WGS) entry which is preliminary data.</text>
</comment>
<sequence length="209" mass="22550">MSFLPENYEVPTAGGGDYTKLQAGPNVLRVLSKQPAIGYEYWNDANKPVRCLENPGKAPAGMRKKAPNGGDERVKEFWAMVVYNYDTEKIEIWQVTQVAIKSAIQEYSRHAKYGHPSKYDLTITKTGSGLNTEYSVVADPPEAISAEVLALAKQTPINLQALFDGGNPFEASAAAPAPAPKPAAKPTPAPKPKPQPVPAGTDDDNDLPF</sequence>
<proteinExistence type="predicted"/>
<feature type="region of interest" description="Disordered" evidence="1">
    <location>
        <begin position="168"/>
        <end position="209"/>
    </location>
</feature>
<protein>
    <recommendedName>
        <fullName evidence="4">DUF669 domain-containing protein</fullName>
    </recommendedName>
</protein>
<evidence type="ECO:0000256" key="1">
    <source>
        <dbReference type="SAM" id="MobiDB-lite"/>
    </source>
</evidence>
<gene>
    <name evidence="2" type="ORF">GCM10023185_07170</name>
</gene>
<dbReference type="RefSeq" id="WP_345233900.1">
    <property type="nucleotide sequence ID" value="NZ_BAABGZ010000010.1"/>
</dbReference>
<dbReference type="Proteomes" id="UP001501153">
    <property type="component" value="Unassembled WGS sequence"/>
</dbReference>
<evidence type="ECO:0000313" key="2">
    <source>
        <dbReference type="EMBL" id="GAA4349977.1"/>
    </source>
</evidence>
<evidence type="ECO:0000313" key="3">
    <source>
        <dbReference type="Proteomes" id="UP001501153"/>
    </source>
</evidence>
<organism evidence="2 3">
    <name type="scientific">Hymenobacter saemangeumensis</name>
    <dbReference type="NCBI Taxonomy" id="1084522"/>
    <lineage>
        <taxon>Bacteria</taxon>
        <taxon>Pseudomonadati</taxon>
        <taxon>Bacteroidota</taxon>
        <taxon>Cytophagia</taxon>
        <taxon>Cytophagales</taxon>
        <taxon>Hymenobacteraceae</taxon>
        <taxon>Hymenobacter</taxon>
    </lineage>
</organism>
<reference evidence="3" key="1">
    <citation type="journal article" date="2019" name="Int. J. Syst. Evol. Microbiol.">
        <title>The Global Catalogue of Microorganisms (GCM) 10K type strain sequencing project: providing services to taxonomists for standard genome sequencing and annotation.</title>
        <authorList>
            <consortium name="The Broad Institute Genomics Platform"/>
            <consortium name="The Broad Institute Genome Sequencing Center for Infectious Disease"/>
            <person name="Wu L."/>
            <person name="Ma J."/>
        </authorList>
    </citation>
    <scope>NUCLEOTIDE SEQUENCE [LARGE SCALE GENOMIC DNA]</scope>
    <source>
        <strain evidence="3">JCM 17923</strain>
    </source>
</reference>
<keyword evidence="3" id="KW-1185">Reference proteome</keyword>
<dbReference type="EMBL" id="BAABGZ010000010">
    <property type="protein sequence ID" value="GAA4349977.1"/>
    <property type="molecule type" value="Genomic_DNA"/>
</dbReference>
<accession>A0ABP8I2D3</accession>
<evidence type="ECO:0008006" key="4">
    <source>
        <dbReference type="Google" id="ProtNLM"/>
    </source>
</evidence>
<name>A0ABP8I2D3_9BACT</name>
<feature type="compositionally biased region" description="Pro residues" evidence="1">
    <location>
        <begin position="177"/>
        <end position="197"/>
    </location>
</feature>